<dbReference type="GO" id="GO:0044877">
    <property type="term" value="F:protein-containing complex binding"/>
    <property type="evidence" value="ECO:0007669"/>
    <property type="project" value="EnsemblFungi"/>
</dbReference>
<feature type="region of interest" description="Disordered" evidence="7">
    <location>
        <begin position="146"/>
        <end position="196"/>
    </location>
</feature>
<dbReference type="InterPro" id="IPR011051">
    <property type="entry name" value="RmlC_Cupin_sf"/>
</dbReference>
<accession>A0A0W0CWH6</accession>
<feature type="region of interest" description="Disordered" evidence="7">
    <location>
        <begin position="338"/>
        <end position="394"/>
    </location>
</feature>
<dbReference type="GO" id="GO:0005634">
    <property type="term" value="C:nucleus"/>
    <property type="evidence" value="ECO:0007669"/>
    <property type="project" value="UniProtKB-SubCell"/>
</dbReference>
<evidence type="ECO:0000256" key="5">
    <source>
        <dbReference type="ARBA" id="ARBA00057947"/>
    </source>
</evidence>
<dbReference type="InterPro" id="IPR028929">
    <property type="entry name" value="Mif2_N"/>
</dbReference>
<dbReference type="PANTHER" id="PTHR16684">
    <property type="entry name" value="CENTROMERE PROTEIN C"/>
    <property type="match status" value="1"/>
</dbReference>
<dbReference type="InterPro" id="IPR028386">
    <property type="entry name" value="CENP-C/Mif2/cnp3"/>
</dbReference>
<dbReference type="FunFam" id="2.60.120.10:FF:000033">
    <property type="entry name" value="Centromere protein C 1"/>
    <property type="match status" value="1"/>
</dbReference>
<dbReference type="GO" id="GO:0000776">
    <property type="term" value="C:kinetochore"/>
    <property type="evidence" value="ECO:0007669"/>
    <property type="project" value="InterPro"/>
</dbReference>
<dbReference type="InterPro" id="IPR014710">
    <property type="entry name" value="RmlC-like_jellyroll"/>
</dbReference>
<dbReference type="VEuPathDB" id="FungiDB:CAGL0M10131g"/>
<dbReference type="Pfam" id="PF15624">
    <property type="entry name" value="Mif2_N"/>
    <property type="match status" value="1"/>
</dbReference>
<feature type="compositionally biased region" description="Basic residues" evidence="7">
    <location>
        <begin position="350"/>
        <end position="359"/>
    </location>
</feature>
<comment type="caution">
    <text evidence="10">The sequence shown here is derived from an EMBL/GenBank/DDBJ whole genome shotgun (WGS) entry which is preliminary data.</text>
</comment>
<dbReference type="Proteomes" id="UP000054886">
    <property type="component" value="Unassembled WGS sequence"/>
</dbReference>
<evidence type="ECO:0000313" key="10">
    <source>
        <dbReference type="EMBL" id="KTB01954.1"/>
    </source>
</evidence>
<dbReference type="CDD" id="cd06993">
    <property type="entry name" value="cupin_CENP-C_C"/>
    <property type="match status" value="1"/>
</dbReference>
<dbReference type="EMBL" id="LLZZ01000128">
    <property type="protein sequence ID" value="KTB01954.1"/>
    <property type="molecule type" value="Genomic_DNA"/>
</dbReference>
<evidence type="ECO:0000256" key="2">
    <source>
        <dbReference type="ARBA" id="ARBA00010291"/>
    </source>
</evidence>
<sequence>MDYMNLGLRSRKTGIDVKKNLAKDEYSMENIDDFFKDDDTSFLSRRKSRKSSLLPEADIQNRILPSPLTKQHNVRDTDGFKVPQNINVSHRSTIERAPTEFQHSVISEDIPEVIPYEGQSATPDRNIEPIDEDELANMPKPRYRSQYNLGAGNDDTDLINLTPEKDGRGTYNDVPDLIDDEGDTSKDNTTFNTSDHAMLEDEVEDGFVLESEEDRDYMESDEGSLADDTDDASDSGDDIGTQFAAEINRPGNESPLSSDDEDYISENSTGHNRLEDEIDNPSLPTRLSKPYDIVDGVRRSKRVKIPPLEYWRNEKIQYKRRRNEPVLDIDKVITYNHSESEEESEEEQKKVKKQRKPVTRTRPYNYVPNGRPRGRPRKNISDDPNGNLIRKIENGEEPKGEWLKHGMLEATVKNLHGEAKTELVAMAPNVSQSEETKASGEDDYSIEILFDKYNEAFASGMLKVPVDGRKSPADSNTAFITFHVLDGIVEVTLDGKNFICTKGSSFQIPAYNEYAFANIGSNEVRMFFVQVSPPSDFYSEHY</sequence>
<dbReference type="InterPro" id="IPR025974">
    <property type="entry name" value="Mif2/CENP-C_cupin"/>
</dbReference>
<evidence type="ECO:0000256" key="7">
    <source>
        <dbReference type="SAM" id="MobiDB-lite"/>
    </source>
</evidence>
<evidence type="ECO:0000256" key="6">
    <source>
        <dbReference type="ARBA" id="ARBA00075033"/>
    </source>
</evidence>
<dbReference type="VEuPathDB" id="FungiDB:B1J91_M10131g"/>
<dbReference type="SUPFAM" id="SSF51182">
    <property type="entry name" value="RmlC-like cupins"/>
    <property type="match status" value="1"/>
</dbReference>
<feature type="compositionally biased region" description="Acidic residues" evidence="7">
    <location>
        <begin position="214"/>
        <end position="237"/>
    </location>
</feature>
<evidence type="ECO:0000313" key="11">
    <source>
        <dbReference type="Proteomes" id="UP000054886"/>
    </source>
</evidence>
<dbReference type="AlphaFoldDB" id="A0A0W0CWH6"/>
<dbReference type="Pfam" id="PF11699">
    <property type="entry name" value="CENP-C_C"/>
    <property type="match status" value="1"/>
</dbReference>
<dbReference type="Gene3D" id="2.60.120.10">
    <property type="entry name" value="Jelly Rolls"/>
    <property type="match status" value="1"/>
</dbReference>
<feature type="domain" description="Mif2 N-terminal" evidence="9">
    <location>
        <begin position="3"/>
        <end position="75"/>
    </location>
</feature>
<evidence type="ECO:0000256" key="4">
    <source>
        <dbReference type="ARBA" id="ARBA00023242"/>
    </source>
</evidence>
<organism evidence="10 11">
    <name type="scientific">Candida glabrata</name>
    <name type="common">Yeast</name>
    <name type="synonym">Torulopsis glabrata</name>
    <dbReference type="NCBI Taxonomy" id="5478"/>
    <lineage>
        <taxon>Eukaryota</taxon>
        <taxon>Fungi</taxon>
        <taxon>Dikarya</taxon>
        <taxon>Ascomycota</taxon>
        <taxon>Saccharomycotina</taxon>
        <taxon>Saccharomycetes</taxon>
        <taxon>Saccharomycetales</taxon>
        <taxon>Saccharomycetaceae</taxon>
        <taxon>Nakaseomyces</taxon>
    </lineage>
</organism>
<dbReference type="GO" id="GO:0007052">
    <property type="term" value="P:mitotic spindle organization"/>
    <property type="evidence" value="ECO:0007669"/>
    <property type="project" value="EnsemblFungi"/>
</dbReference>
<proteinExistence type="inferred from homology"/>
<dbReference type="PhylomeDB" id="A0A0W0CWH6"/>
<dbReference type="VEuPathDB" id="FungiDB:GVI51_M10109"/>
<name>A0A0W0CWH6_CANGB</name>
<evidence type="ECO:0000259" key="8">
    <source>
        <dbReference type="Pfam" id="PF11699"/>
    </source>
</evidence>
<protein>
    <recommendedName>
        <fullName evidence="6">CENP-C homolog</fullName>
    </recommendedName>
</protein>
<dbReference type="GO" id="GO:0019237">
    <property type="term" value="F:centromeric DNA binding"/>
    <property type="evidence" value="ECO:0007669"/>
    <property type="project" value="EnsemblFungi"/>
</dbReference>
<evidence type="ECO:0000259" key="9">
    <source>
        <dbReference type="Pfam" id="PF15624"/>
    </source>
</evidence>
<comment type="similarity">
    <text evidence="2">Belongs to the CENP-C/MIF2 family.</text>
</comment>
<feature type="region of interest" description="Disordered" evidence="7">
    <location>
        <begin position="214"/>
        <end position="286"/>
    </location>
</feature>
<dbReference type="VEuPathDB" id="FungiDB:GWK60_M10087"/>
<dbReference type="PANTHER" id="PTHR16684:SF11">
    <property type="entry name" value="CENTROMERE PROTEIN C"/>
    <property type="match status" value="1"/>
</dbReference>
<keyword evidence="3" id="KW-0238">DNA-binding</keyword>
<dbReference type="GO" id="GO:0051315">
    <property type="term" value="P:attachment of mitotic spindle microtubules to kinetochore"/>
    <property type="evidence" value="ECO:0007669"/>
    <property type="project" value="TreeGrafter"/>
</dbReference>
<evidence type="ECO:0000256" key="3">
    <source>
        <dbReference type="ARBA" id="ARBA00023125"/>
    </source>
</evidence>
<dbReference type="OMA" id="AKMFFVQ"/>
<comment type="function">
    <text evidence="5">Component of the kinetochore, a multiprotein complex that assembles on centromeric DNA and attaches chromosomes to spindle microtubules, mediating chromosome segregation and sister chromatid segregation during meiosis and mitosis. Component of the inner kinetochore constitutive centromere-associated network (CCAN), which serves as a structural platform for outer kinetochore assembly.</text>
</comment>
<evidence type="ECO:0000256" key="1">
    <source>
        <dbReference type="ARBA" id="ARBA00004123"/>
    </source>
</evidence>
<gene>
    <name evidence="10" type="ORF">AO440_004290</name>
</gene>
<feature type="domain" description="Mif2/CENP-C cupin" evidence="8">
    <location>
        <begin position="446"/>
        <end position="530"/>
    </location>
</feature>
<reference evidence="10 11" key="1">
    <citation type="submission" date="2015-10" db="EMBL/GenBank/DDBJ databases">
        <title>Draft genomes sequences of Candida glabrata isolates 1A, 1B, 2A, 2B, 3A and 3B.</title>
        <authorList>
            <person name="Haavelsrud O.E."/>
            <person name="Gaustad P."/>
        </authorList>
    </citation>
    <scope>NUCLEOTIDE SEQUENCE [LARGE SCALE GENOMIC DNA]</scope>
    <source>
        <strain evidence="10">910700640</strain>
    </source>
</reference>
<dbReference type="GO" id="GO:0051455">
    <property type="term" value="P:spindle attachment to meiosis I kinetochore"/>
    <property type="evidence" value="ECO:0007669"/>
    <property type="project" value="TreeGrafter"/>
</dbReference>
<keyword evidence="4" id="KW-0539">Nucleus</keyword>
<dbReference type="GO" id="GO:0051382">
    <property type="term" value="P:kinetochore assembly"/>
    <property type="evidence" value="ECO:0007669"/>
    <property type="project" value="EnsemblFungi"/>
</dbReference>
<comment type="subcellular location">
    <subcellularLocation>
        <location evidence="1">Nucleus</location>
    </subcellularLocation>
</comment>